<organism evidence="5 6">
    <name type="scientific">[Mycobacterium] wendilense</name>
    <dbReference type="NCBI Taxonomy" id="3064284"/>
    <lineage>
        <taxon>Bacteria</taxon>
        <taxon>Bacillati</taxon>
        <taxon>Actinomycetota</taxon>
        <taxon>Actinomycetes</taxon>
        <taxon>Mycobacteriales</taxon>
        <taxon>Mycobacteriaceae</taxon>
        <taxon>Mycolicibacter</taxon>
    </lineage>
</organism>
<dbReference type="Gene3D" id="3.40.605.10">
    <property type="entry name" value="Aldehyde Dehydrogenase, Chain A, domain 1"/>
    <property type="match status" value="1"/>
</dbReference>
<evidence type="ECO:0000256" key="1">
    <source>
        <dbReference type="ARBA" id="ARBA00023002"/>
    </source>
</evidence>
<proteinExistence type="inferred from homology"/>
<dbReference type="PANTHER" id="PTHR43353">
    <property type="entry name" value="SUCCINATE-SEMIALDEHYDE DEHYDROGENASE, MITOCHONDRIAL"/>
    <property type="match status" value="1"/>
</dbReference>
<reference evidence="5 6" key="1">
    <citation type="submission" date="2023-08" db="EMBL/GenBank/DDBJ databases">
        <authorList>
            <person name="Folkvardsen B D."/>
            <person name="Norman A."/>
        </authorList>
    </citation>
    <scope>NUCLEOTIDE SEQUENCE [LARGE SCALE GENOMIC DNA]</scope>
    <source>
        <strain evidence="5 6">Mu0050</strain>
    </source>
</reference>
<dbReference type="InterPro" id="IPR016160">
    <property type="entry name" value="Ald_DH_CS_CYS"/>
</dbReference>
<accession>A0ABM9MJM6</accession>
<dbReference type="Gene3D" id="3.40.309.10">
    <property type="entry name" value="Aldehyde Dehydrogenase, Chain A, domain 2"/>
    <property type="match status" value="1"/>
</dbReference>
<comment type="similarity">
    <text evidence="3">Belongs to the aldehyde dehydrogenase family.</text>
</comment>
<evidence type="ECO:0000259" key="4">
    <source>
        <dbReference type="Pfam" id="PF00171"/>
    </source>
</evidence>
<dbReference type="InterPro" id="IPR044086">
    <property type="entry name" value="LUC3-like"/>
</dbReference>
<protein>
    <submittedName>
        <fullName evidence="5">Aldehyde dehydrogenase family protein</fullName>
    </submittedName>
</protein>
<keyword evidence="6" id="KW-1185">Reference proteome</keyword>
<dbReference type="CDD" id="cd07106">
    <property type="entry name" value="ALDH_AldA-AAD23400"/>
    <property type="match status" value="1"/>
</dbReference>
<gene>
    <name evidence="5" type="ORF">MU0050_004483</name>
</gene>
<keyword evidence="1 3" id="KW-0560">Oxidoreductase</keyword>
<evidence type="ECO:0000256" key="3">
    <source>
        <dbReference type="RuleBase" id="RU003345"/>
    </source>
</evidence>
<dbReference type="InterPro" id="IPR029510">
    <property type="entry name" value="Ald_DH_CS_GLU"/>
</dbReference>
<name>A0ABM9MJM6_9MYCO</name>
<dbReference type="Pfam" id="PF00171">
    <property type="entry name" value="Aldedh"/>
    <property type="match status" value="1"/>
</dbReference>
<evidence type="ECO:0000313" key="6">
    <source>
        <dbReference type="Proteomes" id="UP001190466"/>
    </source>
</evidence>
<sequence>MSPADTARMTIGGHAVDSPDRFVVIDPATEEPIGFAPDCQPETLAGAVAAAEQAFPVWRADDDARCDALRACAAMLLSEARTIAPLLTAEQGKPLASAHLEVVAAATWLSYYADLESEPTTLRDTPDSRVEVRRRPLGVVGAITPWNWPLVLATWKIAPALRAGNTMVLKPSPFTPLSTLKMIEILNAGLPAGVLNSVSGLEPLGARLVDHPAVRKISFTGSTATGQKVASAAAHQIKRVTLELGGNDPAIVLPDAEPEAVAEAIFWSAFENSGQTCVAIKRVYVHESIHDELVELLAHLASSVPVGPGCDPGVRLGPVSNRPQLDRVVELVDDAVAAGGAAVAGGGRRPGRGYFFAPTIITGIDNGVRLVDEEQFGPALPIIKYRHTEDAIARANGTSFGLGASIWTSDPVAAVPIAEQLEAGMTWINQHAAVTPDQPFAGVKSSGLGVENGPWGLDEFTDIHVLSRTTLAAAEQQRQAIASAAQQLSTGTAGATS</sequence>
<dbReference type="RefSeq" id="WP_316512702.1">
    <property type="nucleotide sequence ID" value="NZ_OY726395.1"/>
</dbReference>
<dbReference type="PROSITE" id="PS00687">
    <property type="entry name" value="ALDEHYDE_DEHYDR_GLU"/>
    <property type="match status" value="1"/>
</dbReference>
<evidence type="ECO:0000313" key="5">
    <source>
        <dbReference type="EMBL" id="CAJ1586844.1"/>
    </source>
</evidence>
<dbReference type="SUPFAM" id="SSF53720">
    <property type="entry name" value="ALDH-like"/>
    <property type="match status" value="1"/>
</dbReference>
<dbReference type="PANTHER" id="PTHR43353:SF5">
    <property type="entry name" value="SUCCINATE-SEMIALDEHYDE DEHYDROGENASE, MITOCHONDRIAL"/>
    <property type="match status" value="1"/>
</dbReference>
<dbReference type="Proteomes" id="UP001190466">
    <property type="component" value="Chromosome"/>
</dbReference>
<dbReference type="EMBL" id="OY726395">
    <property type="protein sequence ID" value="CAJ1586844.1"/>
    <property type="molecule type" value="Genomic_DNA"/>
</dbReference>
<dbReference type="InterPro" id="IPR016161">
    <property type="entry name" value="Ald_DH/histidinol_DH"/>
</dbReference>
<evidence type="ECO:0000256" key="2">
    <source>
        <dbReference type="PROSITE-ProRule" id="PRU10007"/>
    </source>
</evidence>
<dbReference type="InterPro" id="IPR050740">
    <property type="entry name" value="Aldehyde_DH_Superfamily"/>
</dbReference>
<dbReference type="PROSITE" id="PS00070">
    <property type="entry name" value="ALDEHYDE_DEHYDR_CYS"/>
    <property type="match status" value="1"/>
</dbReference>
<dbReference type="InterPro" id="IPR016163">
    <property type="entry name" value="Ald_DH_C"/>
</dbReference>
<dbReference type="InterPro" id="IPR016162">
    <property type="entry name" value="Ald_DH_N"/>
</dbReference>
<dbReference type="InterPro" id="IPR015590">
    <property type="entry name" value="Aldehyde_DH_dom"/>
</dbReference>
<feature type="domain" description="Aldehyde dehydrogenase" evidence="4">
    <location>
        <begin position="20"/>
        <end position="464"/>
    </location>
</feature>
<feature type="active site" evidence="2">
    <location>
        <position position="243"/>
    </location>
</feature>